<feature type="binding site" evidence="7">
    <location>
        <begin position="4"/>
        <end position="15"/>
    </location>
    <ligand>
        <name>NAD(+)</name>
        <dbReference type="ChEBI" id="CHEBI:57540"/>
    </ligand>
</feature>
<dbReference type="Gene3D" id="1.10.1040.10">
    <property type="entry name" value="N-(1-d-carboxylethyl)-l-norvaline Dehydrogenase, domain 2"/>
    <property type="match status" value="1"/>
</dbReference>
<dbReference type="NCBIfam" id="NF002650">
    <property type="entry name" value="PRK02318.2-2"/>
    <property type="match status" value="1"/>
</dbReference>
<dbReference type="GO" id="GO:0005829">
    <property type="term" value="C:cytosol"/>
    <property type="evidence" value="ECO:0007669"/>
    <property type="project" value="TreeGrafter"/>
</dbReference>
<evidence type="ECO:0000256" key="4">
    <source>
        <dbReference type="ARBA" id="ARBA00023002"/>
    </source>
</evidence>
<dbReference type="InterPro" id="IPR013328">
    <property type="entry name" value="6PGD_dom2"/>
</dbReference>
<dbReference type="HAMAP" id="MF_00196">
    <property type="entry name" value="Mannitol_dehydrog"/>
    <property type="match status" value="1"/>
</dbReference>
<dbReference type="InterPro" id="IPR023027">
    <property type="entry name" value="Mannitol_DH_CS"/>
</dbReference>
<dbReference type="SUPFAM" id="SSF48179">
    <property type="entry name" value="6-phosphogluconate dehydrogenase C-terminal domain-like"/>
    <property type="match status" value="1"/>
</dbReference>
<dbReference type="GO" id="GO:0019592">
    <property type="term" value="P:mannitol catabolic process"/>
    <property type="evidence" value="ECO:0007669"/>
    <property type="project" value="TreeGrafter"/>
</dbReference>
<dbReference type="RefSeq" id="WP_163248920.1">
    <property type="nucleotide sequence ID" value="NZ_SXDP01000003.1"/>
</dbReference>
<comment type="catalytic activity">
    <reaction evidence="6 7">
        <text>D-mannitol 1-phosphate + NAD(+) = beta-D-fructose 6-phosphate + NADH + H(+)</text>
        <dbReference type="Rhea" id="RHEA:19661"/>
        <dbReference type="ChEBI" id="CHEBI:15378"/>
        <dbReference type="ChEBI" id="CHEBI:57540"/>
        <dbReference type="ChEBI" id="CHEBI:57634"/>
        <dbReference type="ChEBI" id="CHEBI:57945"/>
        <dbReference type="ChEBI" id="CHEBI:61381"/>
        <dbReference type="EC" id="1.1.1.17"/>
    </reaction>
</comment>
<feature type="domain" description="Mannitol dehydrogenase N-terminal" evidence="8">
    <location>
        <begin position="3"/>
        <end position="199"/>
    </location>
</feature>
<keyword evidence="5 7" id="KW-0520">NAD</keyword>
<evidence type="ECO:0000256" key="1">
    <source>
        <dbReference type="ARBA" id="ARBA00006541"/>
    </source>
</evidence>
<reference evidence="10 11" key="1">
    <citation type="submission" date="2019-04" db="EMBL/GenBank/DDBJ databases">
        <title>Genome sequencing of Clostridium botulinum Groups I-IV and Clostridium butyricum.</title>
        <authorList>
            <person name="Brunt J."/>
            <person name="Van Vliet A.H.M."/>
            <person name="Stringer S.C."/>
            <person name="Carter A.T."/>
            <person name="Peck M.W."/>
        </authorList>
    </citation>
    <scope>NUCLEOTIDE SEQUENCE [LARGE SCALE GENOMIC DNA]</scope>
    <source>
        <strain evidence="10 11">IFR 18/094</strain>
    </source>
</reference>
<dbReference type="InterPro" id="IPR036291">
    <property type="entry name" value="NAD(P)-bd_dom_sf"/>
</dbReference>
<accession>A0A6M0RAS5</accession>
<evidence type="ECO:0000313" key="10">
    <source>
        <dbReference type="EMBL" id="NEZ46689.1"/>
    </source>
</evidence>
<dbReference type="Pfam" id="PF01232">
    <property type="entry name" value="Mannitol_dh"/>
    <property type="match status" value="1"/>
</dbReference>
<dbReference type="FunFam" id="1.10.1040.10:FF:000009">
    <property type="entry name" value="Mannitol-1-phosphate 5-dehydrogenase"/>
    <property type="match status" value="1"/>
</dbReference>
<evidence type="ECO:0000256" key="5">
    <source>
        <dbReference type="ARBA" id="ARBA00023027"/>
    </source>
</evidence>
<dbReference type="GO" id="GO:0008926">
    <property type="term" value="F:mannitol-1-phosphate 5-dehydrogenase activity"/>
    <property type="evidence" value="ECO:0007669"/>
    <property type="project" value="UniProtKB-UniRule"/>
</dbReference>
<keyword evidence="11" id="KW-1185">Reference proteome</keyword>
<keyword evidence="4 7" id="KW-0560">Oxidoreductase</keyword>
<dbReference type="InterPro" id="IPR013118">
    <property type="entry name" value="Mannitol_DH_C"/>
</dbReference>
<comment type="similarity">
    <text evidence="1 7">Belongs to the mannitol dehydrogenase family.</text>
</comment>
<gene>
    <name evidence="7" type="primary">mtlD</name>
    <name evidence="10" type="ORF">FDF74_05600</name>
</gene>
<dbReference type="NCBIfam" id="NF002646">
    <property type="entry name" value="PRK02318.1-2"/>
    <property type="match status" value="1"/>
</dbReference>
<dbReference type="Gene3D" id="3.40.50.720">
    <property type="entry name" value="NAD(P)-binding Rossmann-like Domain"/>
    <property type="match status" value="1"/>
</dbReference>
<evidence type="ECO:0000256" key="2">
    <source>
        <dbReference type="ARBA" id="ARBA00012939"/>
    </source>
</evidence>
<dbReference type="PANTHER" id="PTHR30524:SF0">
    <property type="entry name" value="ALTRONATE OXIDOREDUCTASE-RELATED"/>
    <property type="match status" value="1"/>
</dbReference>
<dbReference type="SUPFAM" id="SSF51735">
    <property type="entry name" value="NAD(P)-binding Rossmann-fold domains"/>
    <property type="match status" value="1"/>
</dbReference>
<dbReference type="InterPro" id="IPR000669">
    <property type="entry name" value="Mannitol_DH"/>
</dbReference>
<evidence type="ECO:0000313" key="11">
    <source>
        <dbReference type="Proteomes" id="UP000473885"/>
    </source>
</evidence>
<evidence type="ECO:0000256" key="7">
    <source>
        <dbReference type="HAMAP-Rule" id="MF_00196"/>
    </source>
</evidence>
<dbReference type="PRINTS" id="PR00084">
    <property type="entry name" value="MTLDHDRGNASE"/>
</dbReference>
<proteinExistence type="inferred from homology"/>
<dbReference type="Proteomes" id="UP000473885">
    <property type="component" value="Unassembled WGS sequence"/>
</dbReference>
<dbReference type="NCBIfam" id="NF002647">
    <property type="entry name" value="PRK02318.1-3"/>
    <property type="match status" value="1"/>
</dbReference>
<evidence type="ECO:0000259" key="8">
    <source>
        <dbReference type="Pfam" id="PF01232"/>
    </source>
</evidence>
<sequence>MKRAIQFGAGNIGRGFIGSLLSFSGYHVTFADVNEDIINKINEKQEYFLNIVGEEVENICVKNVSAISSLDNNLINEIQNVSIITTAVGPNILDRIAPTIALAIKEKINTCNKEYLNIIACENMVGASEHLKEKVLEKLNEDEINFVEKYIGFVNCAVDRIVPPTSKEKGEITDVTVEEFKEWIVDKTQFKGEIPKIEGMELTDNLMAYVERKIFTLNTGHAITAYIGYSKGYETIRESILDKSIEDVVKSAMKESGEVLIKKYGFDIEKHYKYIEKILGRFKNPYLKDEVVRVGRQPLRKLGKNDRLIKPLMGTIEFKTSNENLIKGIAAALCYDFNGDEQAIEIQNTIKENGIESAIEKITGLDRNSNEVKMIIKEFNKIKK</sequence>
<evidence type="ECO:0000256" key="3">
    <source>
        <dbReference type="ARBA" id="ARBA00016219"/>
    </source>
</evidence>
<organism evidence="10 11">
    <name type="scientific">Clostridium niameyense</name>
    <dbReference type="NCBI Taxonomy" id="1622073"/>
    <lineage>
        <taxon>Bacteria</taxon>
        <taxon>Bacillati</taxon>
        <taxon>Bacillota</taxon>
        <taxon>Clostridia</taxon>
        <taxon>Eubacteriales</taxon>
        <taxon>Clostridiaceae</taxon>
        <taxon>Clostridium</taxon>
    </lineage>
</organism>
<name>A0A6M0RAS5_9CLOT</name>
<protein>
    <recommendedName>
        <fullName evidence="3 7">Mannitol-1-phosphate 5-dehydrogenase</fullName>
        <ecNumber evidence="2 7">1.1.1.17</ecNumber>
    </recommendedName>
</protein>
<dbReference type="AlphaFoldDB" id="A0A6M0RAS5"/>
<evidence type="ECO:0000259" key="9">
    <source>
        <dbReference type="Pfam" id="PF08125"/>
    </source>
</evidence>
<dbReference type="InterPro" id="IPR008927">
    <property type="entry name" value="6-PGluconate_DH-like_C_sf"/>
</dbReference>
<feature type="domain" description="Mannitol dehydrogenase C-terminal" evidence="9">
    <location>
        <begin position="205"/>
        <end position="382"/>
    </location>
</feature>
<comment type="caution">
    <text evidence="10">The sequence shown here is derived from an EMBL/GenBank/DDBJ whole genome shotgun (WGS) entry which is preliminary data.</text>
</comment>
<evidence type="ECO:0000256" key="6">
    <source>
        <dbReference type="ARBA" id="ARBA00048615"/>
    </source>
</evidence>
<dbReference type="Pfam" id="PF08125">
    <property type="entry name" value="Mannitol_dh_C"/>
    <property type="match status" value="1"/>
</dbReference>
<dbReference type="EC" id="1.1.1.17" evidence="2 7"/>
<dbReference type="NCBIfam" id="NF002652">
    <property type="entry name" value="PRK02318.2-5"/>
    <property type="match status" value="1"/>
</dbReference>
<dbReference type="InterPro" id="IPR023028">
    <property type="entry name" value="Mannitol_1_phos_5_DH"/>
</dbReference>
<dbReference type="PROSITE" id="PS00974">
    <property type="entry name" value="MANNITOL_DHGENASE"/>
    <property type="match status" value="1"/>
</dbReference>
<dbReference type="InterPro" id="IPR013131">
    <property type="entry name" value="Mannitol_DH_N"/>
</dbReference>
<dbReference type="EMBL" id="SXDP01000003">
    <property type="protein sequence ID" value="NEZ46689.1"/>
    <property type="molecule type" value="Genomic_DNA"/>
</dbReference>
<dbReference type="PANTHER" id="PTHR30524">
    <property type="entry name" value="MANNITOL-1-PHOSPHATE 5-DEHYDROGENASE"/>
    <property type="match status" value="1"/>
</dbReference>